<reference evidence="2 3" key="1">
    <citation type="submission" date="2020-02" db="EMBL/GenBank/DDBJ databases">
        <authorList>
            <person name="Dziuba M."/>
            <person name="Kuznetsov B."/>
            <person name="Mardanov A."/>
            <person name="Ravin N."/>
            <person name="Grouzdev D."/>
        </authorList>
    </citation>
    <scope>NUCLEOTIDE SEQUENCE [LARGE SCALE GENOMIC DNA]</scope>
    <source>
        <strain evidence="2 3">SpK</strain>
    </source>
</reference>
<feature type="compositionally biased region" description="Low complexity" evidence="1">
    <location>
        <begin position="1"/>
        <end position="17"/>
    </location>
</feature>
<gene>
    <name evidence="2" type="ORF">G4223_03845</name>
</gene>
<accession>A0A7C9QSM3</accession>
<dbReference type="EMBL" id="JAAIYP010000026">
    <property type="protein sequence ID" value="NFV79239.1"/>
    <property type="molecule type" value="Genomic_DNA"/>
</dbReference>
<organism evidence="2 3">
    <name type="scientific">Magnetospirillum aberrantis SpK</name>
    <dbReference type="NCBI Taxonomy" id="908842"/>
    <lineage>
        <taxon>Bacteria</taxon>
        <taxon>Pseudomonadati</taxon>
        <taxon>Pseudomonadota</taxon>
        <taxon>Alphaproteobacteria</taxon>
        <taxon>Rhodospirillales</taxon>
        <taxon>Rhodospirillaceae</taxon>
        <taxon>Magnetospirillum</taxon>
    </lineage>
</organism>
<sequence>MLTAAARKSSKTATSESGGRTVSDSVDLSDIAKMAADFKESGDVDQLTASLKQARQITDNFVAQFKSEKTDSSSTTDFGTALNEEVTAILREGKPASIIDRMVKRLFG</sequence>
<evidence type="ECO:0000313" key="2">
    <source>
        <dbReference type="EMBL" id="NFV79239.1"/>
    </source>
</evidence>
<dbReference type="AlphaFoldDB" id="A0A7C9QSM3"/>
<evidence type="ECO:0000256" key="1">
    <source>
        <dbReference type="SAM" id="MobiDB-lite"/>
    </source>
</evidence>
<dbReference type="Proteomes" id="UP000480684">
    <property type="component" value="Unassembled WGS sequence"/>
</dbReference>
<proteinExistence type="predicted"/>
<feature type="region of interest" description="Disordered" evidence="1">
    <location>
        <begin position="1"/>
        <end position="23"/>
    </location>
</feature>
<evidence type="ECO:0000313" key="3">
    <source>
        <dbReference type="Proteomes" id="UP000480684"/>
    </source>
</evidence>
<keyword evidence="3" id="KW-1185">Reference proteome</keyword>
<comment type="caution">
    <text evidence="2">The sequence shown here is derived from an EMBL/GenBank/DDBJ whole genome shotgun (WGS) entry which is preliminary data.</text>
</comment>
<dbReference type="RefSeq" id="WP_163675251.1">
    <property type="nucleotide sequence ID" value="NZ_JAAIYP010000026.1"/>
</dbReference>
<name>A0A7C9QSM3_9PROT</name>
<protein>
    <submittedName>
        <fullName evidence="2">Uncharacterized protein</fullName>
    </submittedName>
</protein>